<proteinExistence type="predicted"/>
<dbReference type="Pfam" id="PF04134">
    <property type="entry name" value="DCC1-like"/>
    <property type="match status" value="1"/>
</dbReference>
<sequence>MTNTLIYDGDCGFCTRSVRFAERRIRPDCDITPWQGTDLAAIDVRQERAEYEVLWVRADGQVLGGVRAVSALLLSSRHWFWAPLGRVLALPPVRAVAGVVYRLIARNRHRMPGGTASCRVTSR</sequence>
<dbReference type="EMBL" id="JAAKZV010000215">
    <property type="protein sequence ID" value="NGN68586.1"/>
    <property type="molecule type" value="Genomic_DNA"/>
</dbReference>
<evidence type="ECO:0000313" key="1">
    <source>
        <dbReference type="EMBL" id="NGN68586.1"/>
    </source>
</evidence>
<dbReference type="GO" id="GO:0015035">
    <property type="term" value="F:protein-disulfide reductase activity"/>
    <property type="evidence" value="ECO:0007669"/>
    <property type="project" value="InterPro"/>
</dbReference>
<keyword evidence="2" id="KW-1185">Reference proteome</keyword>
<comment type="caution">
    <text evidence="1">The sequence shown here is derived from an EMBL/GenBank/DDBJ whole genome shotgun (WGS) entry which is preliminary data.</text>
</comment>
<organism evidence="1 2">
    <name type="scientific">Streptomyces coryli</name>
    <dbReference type="NCBI Taxonomy" id="1128680"/>
    <lineage>
        <taxon>Bacteria</taxon>
        <taxon>Bacillati</taxon>
        <taxon>Actinomycetota</taxon>
        <taxon>Actinomycetes</taxon>
        <taxon>Kitasatosporales</taxon>
        <taxon>Streptomycetaceae</taxon>
        <taxon>Streptomyces</taxon>
    </lineage>
</organism>
<protein>
    <submittedName>
        <fullName evidence="1">DUF393 domain-containing protein</fullName>
    </submittedName>
</protein>
<dbReference type="RefSeq" id="WP_165242672.1">
    <property type="nucleotide sequence ID" value="NZ_JAAKZV010000215.1"/>
</dbReference>
<dbReference type="InterPro" id="IPR007263">
    <property type="entry name" value="DCC1-like"/>
</dbReference>
<reference evidence="1 2" key="1">
    <citation type="submission" date="2020-02" db="EMBL/GenBank/DDBJ databases">
        <title>Whole-genome analyses of novel actinobacteria.</title>
        <authorList>
            <person name="Sahin N."/>
        </authorList>
    </citation>
    <scope>NUCLEOTIDE SEQUENCE [LARGE SCALE GENOMIC DNA]</scope>
    <source>
        <strain evidence="1 2">A7024</strain>
    </source>
</reference>
<evidence type="ECO:0000313" key="2">
    <source>
        <dbReference type="Proteomes" id="UP000481583"/>
    </source>
</evidence>
<dbReference type="AlphaFoldDB" id="A0A6G4UA69"/>
<name>A0A6G4UA69_9ACTN</name>
<accession>A0A6G4UA69</accession>
<dbReference type="Proteomes" id="UP000481583">
    <property type="component" value="Unassembled WGS sequence"/>
</dbReference>
<gene>
    <name evidence="1" type="ORF">G5C51_32420</name>
</gene>